<evidence type="ECO:0000313" key="13">
    <source>
        <dbReference type="Proteomes" id="UP000703893"/>
    </source>
</evidence>
<dbReference type="PANTHER" id="PTHR24363:SF0">
    <property type="entry name" value="SERINE_THREONINE KINASE LIKE DOMAIN CONTAINING 1"/>
    <property type="match status" value="1"/>
</dbReference>
<name>A0A938BJV6_9BACT</name>
<evidence type="ECO:0000256" key="1">
    <source>
        <dbReference type="ARBA" id="ARBA00012513"/>
    </source>
</evidence>
<evidence type="ECO:0000259" key="11">
    <source>
        <dbReference type="PROSITE" id="PS50011"/>
    </source>
</evidence>
<dbReference type="PROSITE" id="PS00107">
    <property type="entry name" value="PROTEIN_KINASE_ATP"/>
    <property type="match status" value="1"/>
</dbReference>
<keyword evidence="4 9" id="KW-0547">Nucleotide-binding</keyword>
<dbReference type="GO" id="GO:0005524">
    <property type="term" value="F:ATP binding"/>
    <property type="evidence" value="ECO:0007669"/>
    <property type="project" value="UniProtKB-UniRule"/>
</dbReference>
<dbReference type="PROSITE" id="PS50011">
    <property type="entry name" value="PROTEIN_KINASE_DOM"/>
    <property type="match status" value="1"/>
</dbReference>
<keyword evidence="6 9" id="KW-0067">ATP-binding</keyword>
<proteinExistence type="predicted"/>
<keyword evidence="10" id="KW-0472">Membrane</keyword>
<dbReference type="EMBL" id="VGJX01000009">
    <property type="protein sequence ID" value="MBM3273576.1"/>
    <property type="molecule type" value="Genomic_DNA"/>
</dbReference>
<evidence type="ECO:0000256" key="6">
    <source>
        <dbReference type="ARBA" id="ARBA00022840"/>
    </source>
</evidence>
<keyword evidence="3" id="KW-0808">Transferase</keyword>
<dbReference type="Gene3D" id="1.10.510.10">
    <property type="entry name" value="Transferase(Phosphotransferase) domain 1"/>
    <property type="match status" value="1"/>
</dbReference>
<evidence type="ECO:0000256" key="2">
    <source>
        <dbReference type="ARBA" id="ARBA00022527"/>
    </source>
</evidence>
<keyword evidence="10" id="KW-1133">Transmembrane helix</keyword>
<comment type="catalytic activity">
    <reaction evidence="8">
        <text>L-seryl-[protein] + ATP = O-phospho-L-seryl-[protein] + ADP + H(+)</text>
        <dbReference type="Rhea" id="RHEA:17989"/>
        <dbReference type="Rhea" id="RHEA-COMP:9863"/>
        <dbReference type="Rhea" id="RHEA-COMP:11604"/>
        <dbReference type="ChEBI" id="CHEBI:15378"/>
        <dbReference type="ChEBI" id="CHEBI:29999"/>
        <dbReference type="ChEBI" id="CHEBI:30616"/>
        <dbReference type="ChEBI" id="CHEBI:83421"/>
        <dbReference type="ChEBI" id="CHEBI:456216"/>
        <dbReference type="EC" id="2.7.11.1"/>
    </reaction>
</comment>
<feature type="transmembrane region" description="Helical" evidence="10">
    <location>
        <begin position="350"/>
        <end position="371"/>
    </location>
</feature>
<dbReference type="Pfam" id="PF00069">
    <property type="entry name" value="Pkinase"/>
    <property type="match status" value="1"/>
</dbReference>
<accession>A0A938BJV6</accession>
<dbReference type="InterPro" id="IPR000719">
    <property type="entry name" value="Prot_kinase_dom"/>
</dbReference>
<dbReference type="Proteomes" id="UP000703893">
    <property type="component" value="Unassembled WGS sequence"/>
</dbReference>
<protein>
    <recommendedName>
        <fullName evidence="1">non-specific serine/threonine protein kinase</fullName>
        <ecNumber evidence="1">2.7.11.1</ecNumber>
    </recommendedName>
</protein>
<dbReference type="EC" id="2.7.11.1" evidence="1"/>
<evidence type="ECO:0000256" key="3">
    <source>
        <dbReference type="ARBA" id="ARBA00022679"/>
    </source>
</evidence>
<keyword evidence="10" id="KW-0812">Transmembrane</keyword>
<dbReference type="AlphaFoldDB" id="A0A938BJV6"/>
<keyword evidence="2" id="KW-0723">Serine/threonine-protein kinase</keyword>
<evidence type="ECO:0000313" key="12">
    <source>
        <dbReference type="EMBL" id="MBM3273576.1"/>
    </source>
</evidence>
<evidence type="ECO:0000256" key="9">
    <source>
        <dbReference type="PROSITE-ProRule" id="PRU10141"/>
    </source>
</evidence>
<evidence type="ECO:0000256" key="8">
    <source>
        <dbReference type="ARBA" id="ARBA00048679"/>
    </source>
</evidence>
<dbReference type="Gene3D" id="3.30.200.20">
    <property type="entry name" value="Phosphorylase Kinase, domain 1"/>
    <property type="match status" value="1"/>
</dbReference>
<comment type="caution">
    <text evidence="12">The sequence shown here is derived from an EMBL/GenBank/DDBJ whole genome shotgun (WGS) entry which is preliminary data.</text>
</comment>
<evidence type="ECO:0000256" key="5">
    <source>
        <dbReference type="ARBA" id="ARBA00022777"/>
    </source>
</evidence>
<dbReference type="InterPro" id="IPR008271">
    <property type="entry name" value="Ser/Thr_kinase_AS"/>
</dbReference>
<dbReference type="InterPro" id="IPR017441">
    <property type="entry name" value="Protein_kinase_ATP_BS"/>
</dbReference>
<feature type="domain" description="Protein kinase" evidence="11">
    <location>
        <begin position="29"/>
        <end position="279"/>
    </location>
</feature>
<dbReference type="SUPFAM" id="SSF56112">
    <property type="entry name" value="Protein kinase-like (PK-like)"/>
    <property type="match status" value="1"/>
</dbReference>
<evidence type="ECO:0000256" key="10">
    <source>
        <dbReference type="SAM" id="Phobius"/>
    </source>
</evidence>
<dbReference type="InterPro" id="IPR011009">
    <property type="entry name" value="Kinase-like_dom_sf"/>
</dbReference>
<dbReference type="CDD" id="cd14014">
    <property type="entry name" value="STKc_PknB_like"/>
    <property type="match status" value="1"/>
</dbReference>
<gene>
    <name evidence="12" type="ORF">FJZ00_00380</name>
</gene>
<dbReference type="PROSITE" id="PS00108">
    <property type="entry name" value="PROTEIN_KINASE_ST"/>
    <property type="match status" value="1"/>
</dbReference>
<evidence type="ECO:0000256" key="4">
    <source>
        <dbReference type="ARBA" id="ARBA00022741"/>
    </source>
</evidence>
<reference evidence="12 13" key="1">
    <citation type="submission" date="2019-03" db="EMBL/GenBank/DDBJ databases">
        <title>Lake Tanganyika Metagenome-Assembled Genomes (MAGs).</title>
        <authorList>
            <person name="Tran P."/>
        </authorList>
    </citation>
    <scope>NUCLEOTIDE SEQUENCE [LARGE SCALE GENOMIC DNA]</scope>
    <source>
        <strain evidence="12">K_DeepCast_65m_m2_236</strain>
    </source>
</reference>
<keyword evidence="5 12" id="KW-0418">Kinase</keyword>
<organism evidence="12 13">
    <name type="scientific">Candidatus Tanganyikabacteria bacterium</name>
    <dbReference type="NCBI Taxonomy" id="2961651"/>
    <lineage>
        <taxon>Bacteria</taxon>
        <taxon>Bacillati</taxon>
        <taxon>Candidatus Sericytochromatia</taxon>
        <taxon>Candidatus Tanganyikabacteria</taxon>
    </lineage>
</organism>
<feature type="binding site" evidence="9">
    <location>
        <position position="59"/>
    </location>
    <ligand>
        <name>ATP</name>
        <dbReference type="ChEBI" id="CHEBI:30616"/>
    </ligand>
</feature>
<sequence length="375" mass="42019">MAGPGVTQPAASSGSNHLLAPSTLLQDRYRITQLVGQGGMGAIYLANDTRFSSKVCIVKEMLDHFHDPEQREIATQNFYREADLLANLRHNAIPEVYDRFTEANRHYLVMEYINGSDLEQRMHENGGPFDEKSVMGWAIQVCDVLSYLHHQKPPIIYRDMKPANLILTGFGKIYLVDFGIARFFNPQARGTMIGTQGYAPPEQYRGQVEQRTDIYALGATMHYLLTGRDPQNEPPFSFPSVRTLNPSISDTTERTVMKCLETDIDKRYASADELLAELIATGGEQTGAVRTCPHCGKSISRGRQFCPHCRQYIAAHHTTTHDKIHERALTARNLAMPTTQTKPPFTQQPWFLVMSGVLLFVLAVAVAYFLLPGKG</sequence>
<comment type="catalytic activity">
    <reaction evidence="7">
        <text>L-threonyl-[protein] + ATP = O-phospho-L-threonyl-[protein] + ADP + H(+)</text>
        <dbReference type="Rhea" id="RHEA:46608"/>
        <dbReference type="Rhea" id="RHEA-COMP:11060"/>
        <dbReference type="Rhea" id="RHEA-COMP:11605"/>
        <dbReference type="ChEBI" id="CHEBI:15378"/>
        <dbReference type="ChEBI" id="CHEBI:30013"/>
        <dbReference type="ChEBI" id="CHEBI:30616"/>
        <dbReference type="ChEBI" id="CHEBI:61977"/>
        <dbReference type="ChEBI" id="CHEBI:456216"/>
        <dbReference type="EC" id="2.7.11.1"/>
    </reaction>
</comment>
<dbReference type="GO" id="GO:0004674">
    <property type="term" value="F:protein serine/threonine kinase activity"/>
    <property type="evidence" value="ECO:0007669"/>
    <property type="project" value="UniProtKB-KW"/>
</dbReference>
<evidence type="ECO:0000256" key="7">
    <source>
        <dbReference type="ARBA" id="ARBA00047899"/>
    </source>
</evidence>
<dbReference type="SMART" id="SM00220">
    <property type="entry name" value="S_TKc"/>
    <property type="match status" value="1"/>
</dbReference>
<dbReference type="PANTHER" id="PTHR24363">
    <property type="entry name" value="SERINE/THREONINE PROTEIN KINASE"/>
    <property type="match status" value="1"/>
</dbReference>